<evidence type="ECO:0008006" key="8">
    <source>
        <dbReference type="Google" id="ProtNLM"/>
    </source>
</evidence>
<evidence type="ECO:0000256" key="4">
    <source>
        <dbReference type="PROSITE-ProRule" id="PRU00401"/>
    </source>
</evidence>
<comment type="caution">
    <text evidence="6">The sequence shown here is derived from an EMBL/GenBank/DDBJ whole genome shotgun (WGS) entry which is preliminary data.</text>
</comment>
<reference evidence="6" key="1">
    <citation type="submission" date="2016-12" db="EMBL/GenBank/DDBJ databases">
        <title>The genomes of Aspergillus section Nigri reveals drivers in fungal speciation.</title>
        <authorList>
            <consortium name="DOE Joint Genome Institute"/>
            <person name="Vesth T.C."/>
            <person name="Nybo J."/>
            <person name="Theobald S."/>
            <person name="Brandl J."/>
            <person name="Frisvad J.C."/>
            <person name="Nielsen K.F."/>
            <person name="Lyhne E.K."/>
            <person name="Kogle M.E."/>
            <person name="Kuo A."/>
            <person name="Riley R."/>
            <person name="Clum A."/>
            <person name="Nolan M."/>
            <person name="Lipzen A."/>
            <person name="Salamov A."/>
            <person name="Henrissat B."/>
            <person name="Wiebenga A."/>
            <person name="De vries R.P."/>
            <person name="Grigoriev I.V."/>
            <person name="Mortensen U.H."/>
            <person name="Andersen M.R."/>
            <person name="Baker S.E."/>
        </authorList>
    </citation>
    <scope>NUCLEOTIDE SEQUENCE</scope>
    <source>
        <strain evidence="6">IBT 28561</strain>
    </source>
</reference>
<dbReference type="InterPro" id="IPR043451">
    <property type="entry name" value="Myocardin-like"/>
</dbReference>
<gene>
    <name evidence="6" type="ORF">P168DRAFT_68599</name>
</gene>
<dbReference type="OrthoDB" id="197676at2759"/>
<accession>A0A2I1CS93</accession>
<evidence type="ECO:0000256" key="5">
    <source>
        <dbReference type="SAM" id="MobiDB-lite"/>
    </source>
</evidence>
<feature type="region of interest" description="Disordered" evidence="5">
    <location>
        <begin position="1"/>
        <end position="23"/>
    </location>
</feature>
<dbReference type="Gene3D" id="6.10.150.10">
    <property type="match status" value="1"/>
</dbReference>
<dbReference type="PROSITE" id="PS51073">
    <property type="entry name" value="RPEL"/>
    <property type="match status" value="3"/>
</dbReference>
<evidence type="ECO:0000313" key="6">
    <source>
        <dbReference type="EMBL" id="PKY00489.1"/>
    </source>
</evidence>
<feature type="compositionally biased region" description="Basic and acidic residues" evidence="5">
    <location>
        <begin position="70"/>
        <end position="81"/>
    </location>
</feature>
<dbReference type="Proteomes" id="UP000234254">
    <property type="component" value="Unassembled WGS sequence"/>
</dbReference>
<sequence length="140" mass="16024">MDTPVVDHSSLGASPTERRNSLERHLQLRPEAKDLKDRHILLDTSVAPSLQAARQDLARQRTTDALKKQLEHRPDREELVERNILPDTTAAPALQAHARDLDRQMRADRLDHKIQERPMPEQLIEQGILSQEEDPRRGGV</sequence>
<keyword evidence="3" id="KW-0539">Nucleus</keyword>
<dbReference type="PANTHER" id="PTHR22793:SF12">
    <property type="entry name" value="MYOCARDIN-RELATED TRANSCRIPTION FACTOR, ISOFORM H"/>
    <property type="match status" value="1"/>
</dbReference>
<proteinExistence type="predicted"/>
<evidence type="ECO:0000256" key="3">
    <source>
        <dbReference type="ARBA" id="ARBA00023242"/>
    </source>
</evidence>
<dbReference type="GO" id="GO:0005634">
    <property type="term" value="C:nucleus"/>
    <property type="evidence" value="ECO:0007669"/>
    <property type="project" value="UniProtKB-SubCell"/>
</dbReference>
<dbReference type="RefSeq" id="XP_024689083.1">
    <property type="nucleotide sequence ID" value="XM_024842104.1"/>
</dbReference>
<dbReference type="PANTHER" id="PTHR22793">
    <property type="entry name" value="MYOCARDIN-RELATED TRANSCRIPTION FACTOR-RELATED"/>
    <property type="match status" value="1"/>
</dbReference>
<dbReference type="SMART" id="SM00707">
    <property type="entry name" value="RPEL"/>
    <property type="match status" value="3"/>
</dbReference>
<name>A0A2I1CS93_ASPC2</name>
<dbReference type="EMBL" id="MSFM01000014">
    <property type="protein sequence ID" value="PKY00489.1"/>
    <property type="molecule type" value="Genomic_DNA"/>
</dbReference>
<feature type="region of interest" description="Disordered" evidence="5">
    <location>
        <begin position="113"/>
        <end position="140"/>
    </location>
</feature>
<feature type="region of interest" description="Disordered" evidence="5">
    <location>
        <begin position="70"/>
        <end position="99"/>
    </location>
</feature>
<feature type="repeat" description="RPEL" evidence="4">
    <location>
        <begin position="108"/>
        <end position="133"/>
    </location>
</feature>
<comment type="subcellular location">
    <subcellularLocation>
        <location evidence="1">Nucleus</location>
    </subcellularLocation>
</comment>
<keyword evidence="2" id="KW-0677">Repeat</keyword>
<dbReference type="Pfam" id="PF02755">
    <property type="entry name" value="RPEL"/>
    <property type="match status" value="3"/>
</dbReference>
<protein>
    <recommendedName>
        <fullName evidence="8">RPEL repeat protein</fullName>
    </recommendedName>
</protein>
<organism evidence="6 7">
    <name type="scientific">Aspergillus campestris (strain IBT 28561)</name>
    <dbReference type="NCBI Taxonomy" id="1392248"/>
    <lineage>
        <taxon>Eukaryota</taxon>
        <taxon>Fungi</taxon>
        <taxon>Dikarya</taxon>
        <taxon>Ascomycota</taxon>
        <taxon>Pezizomycotina</taxon>
        <taxon>Eurotiomycetes</taxon>
        <taxon>Eurotiomycetidae</taxon>
        <taxon>Eurotiales</taxon>
        <taxon>Aspergillaceae</taxon>
        <taxon>Aspergillus</taxon>
        <taxon>Aspergillus subgen. Circumdati</taxon>
    </lineage>
</organism>
<evidence type="ECO:0000313" key="7">
    <source>
        <dbReference type="Proteomes" id="UP000234254"/>
    </source>
</evidence>
<dbReference type="AlphaFoldDB" id="A0A2I1CS93"/>
<dbReference type="Gene3D" id="6.10.140.2040">
    <property type="match status" value="1"/>
</dbReference>
<feature type="repeat" description="RPEL" evidence="4">
    <location>
        <begin position="64"/>
        <end position="89"/>
    </location>
</feature>
<dbReference type="GO" id="GO:0045944">
    <property type="term" value="P:positive regulation of transcription by RNA polymerase II"/>
    <property type="evidence" value="ECO:0007669"/>
    <property type="project" value="TreeGrafter"/>
</dbReference>
<evidence type="ECO:0000256" key="2">
    <source>
        <dbReference type="ARBA" id="ARBA00022737"/>
    </source>
</evidence>
<evidence type="ECO:0000256" key="1">
    <source>
        <dbReference type="ARBA" id="ARBA00004123"/>
    </source>
</evidence>
<dbReference type="VEuPathDB" id="FungiDB:P168DRAFT_68599"/>
<dbReference type="InterPro" id="IPR004018">
    <property type="entry name" value="RPEL_repeat"/>
</dbReference>
<feature type="repeat" description="RPEL" evidence="4">
    <location>
        <begin position="20"/>
        <end position="45"/>
    </location>
</feature>
<keyword evidence="7" id="KW-1185">Reference proteome</keyword>
<dbReference type="GO" id="GO:0003713">
    <property type="term" value="F:transcription coactivator activity"/>
    <property type="evidence" value="ECO:0007669"/>
    <property type="project" value="TreeGrafter"/>
</dbReference>
<dbReference type="GeneID" id="36549633"/>